<organism evidence="1 2">
    <name type="scientific">Lactuca saligna</name>
    <name type="common">Willowleaf lettuce</name>
    <dbReference type="NCBI Taxonomy" id="75948"/>
    <lineage>
        <taxon>Eukaryota</taxon>
        <taxon>Viridiplantae</taxon>
        <taxon>Streptophyta</taxon>
        <taxon>Embryophyta</taxon>
        <taxon>Tracheophyta</taxon>
        <taxon>Spermatophyta</taxon>
        <taxon>Magnoliopsida</taxon>
        <taxon>eudicotyledons</taxon>
        <taxon>Gunneridae</taxon>
        <taxon>Pentapetalae</taxon>
        <taxon>asterids</taxon>
        <taxon>campanulids</taxon>
        <taxon>Asterales</taxon>
        <taxon>Asteraceae</taxon>
        <taxon>Cichorioideae</taxon>
        <taxon>Cichorieae</taxon>
        <taxon>Lactucinae</taxon>
        <taxon>Lactuca</taxon>
    </lineage>
</organism>
<reference evidence="1" key="1">
    <citation type="submission" date="2023-04" db="EMBL/GenBank/DDBJ databases">
        <authorList>
            <person name="Vijverberg K."/>
            <person name="Xiong W."/>
            <person name="Schranz E."/>
        </authorList>
    </citation>
    <scope>NUCLEOTIDE SEQUENCE</scope>
</reference>
<accession>A0AA35YJC6</accession>
<name>A0AA35YJC6_LACSI</name>
<keyword evidence="2" id="KW-1185">Reference proteome</keyword>
<dbReference type="Proteomes" id="UP001177003">
    <property type="component" value="Chromosome 3"/>
</dbReference>
<sequence>MTGNEEPVGTKLVDMEVSIPNTPCIRPKRGRNANIDYSCCFTSPVQRPFAVTNIPKITFQMVVAFDEEALDKAQYFLMEELKKLNKDLQLKIDDVMCHRASAIKDLEGVSQQYHSLMTQYMEKVSQLKIAYSSKDMFAIQFGLHQACVDMKEKYPKELKDKNVLYSYPDAQRQIIERFAEMTTHKYWLESALGNEEMDVGGLKKLLKIVDSYGADEVGSM</sequence>
<dbReference type="EMBL" id="OX465079">
    <property type="protein sequence ID" value="CAI9275076.1"/>
    <property type="molecule type" value="Genomic_DNA"/>
</dbReference>
<evidence type="ECO:0000313" key="1">
    <source>
        <dbReference type="EMBL" id="CAI9275076.1"/>
    </source>
</evidence>
<evidence type="ECO:0000313" key="2">
    <source>
        <dbReference type="Proteomes" id="UP001177003"/>
    </source>
</evidence>
<dbReference type="AlphaFoldDB" id="A0AA35YJC6"/>
<gene>
    <name evidence="1" type="ORF">LSALG_LOCUS15119</name>
</gene>
<proteinExistence type="predicted"/>
<protein>
    <submittedName>
        <fullName evidence="1">Uncharacterized protein</fullName>
    </submittedName>
</protein>